<feature type="region of interest" description="Disordered" evidence="1">
    <location>
        <begin position="348"/>
        <end position="473"/>
    </location>
</feature>
<dbReference type="InterPro" id="IPR016024">
    <property type="entry name" value="ARM-type_fold"/>
</dbReference>
<name>A0A6P4YKZ4_BRABE</name>
<dbReference type="GO" id="GO:0055080">
    <property type="term" value="P:monoatomic cation homeostasis"/>
    <property type="evidence" value="ECO:0007669"/>
    <property type="project" value="TreeGrafter"/>
</dbReference>
<feature type="compositionally biased region" description="Polar residues" evidence="1">
    <location>
        <begin position="590"/>
        <end position="609"/>
    </location>
</feature>
<dbReference type="GO" id="GO:0030424">
    <property type="term" value="C:axon"/>
    <property type="evidence" value="ECO:0007669"/>
    <property type="project" value="TreeGrafter"/>
</dbReference>
<evidence type="ECO:0000256" key="1">
    <source>
        <dbReference type="SAM" id="MobiDB-lite"/>
    </source>
</evidence>
<dbReference type="InterPro" id="IPR046460">
    <property type="entry name" value="UNC80_C"/>
</dbReference>
<dbReference type="Proteomes" id="UP000515135">
    <property type="component" value="Unplaced"/>
</dbReference>
<dbReference type="SUPFAM" id="SSF48371">
    <property type="entry name" value="ARM repeat"/>
    <property type="match status" value="1"/>
</dbReference>
<dbReference type="GO" id="GO:0034703">
    <property type="term" value="C:cation channel complex"/>
    <property type="evidence" value="ECO:0007669"/>
    <property type="project" value="TreeGrafter"/>
</dbReference>
<sequence>MKDETINLVFHAKTMKENNMVEEDGGSDSIPAAVQAFLWRLTSPFVQSKLTKQYEGSCVTLERILVDKRLSGLPCSLQSVISSVPSWSLLNAALPHVMQGCAALLANRNSLGSSDRLRVAETKLLHTLHWILLDAPHEWYSDHDDEECENLDTKLFPLETIRNFVHLFAPLVNCIRENDLTFRLSKGIRIWKPMWEHRQPEVSCFCVLIKPKFTASMEHVAGEYTADTGNTQVQDVCEVCRNSVQDCQCREDKKKSGNISSPSNVLDVHFDQSWHNACKSNPEIPSSVQKQEEESHEQDISCATYFDVAVLQCLFKKHWAEDGVNWALQYVLQRLRSILDAKLYQENRRRRSCSTPAGPIPTIQVTPSVGGQGTAAAGKDGKKQQTGPAQERDNSLCVPEDVKSSPQISRREVNGPHAQQKAGMEAVENLASRQSRRSRRYGTTTCPWNLPLPIEEESSEDGSQKNSVSSDCGPAAVPLVIIEDSEMMTGGDTAANPSEKKQFVHQVVSDPFLSGKTHHVSSARKQSDGNMVRSQEKGSRPHKGLTRFSSLPTGVTDRRGSLAEDCNKTPPTSQMSQSQSAELLVVKQGVQKSKSAGSPRQSPKITISRSATDTKINYHHIEEAEVCEVPGVACYIENDGKLSYDAIVLAIHQVVMSDSNLRISSIVLNIVDTLFDLEFISLHQHDAETNNKSTAPDTDAQPKAKQKPDSYAYVLDIVFRVIQSFSCPHGCSDGHRGSPGDIVRQQAQDSFTRLFQGNKTACTTHLQKWISSQPLATTVDFLHSWLGFCSSTPPSPFIPERRGSYYGQKSLSWTTAREDMEGTIIARCFKTLMKQILKAETELYHKPGVMNCSLFFDVQQLMTYLREFHGSTFRKILLTGLVEATVRKPASVTSQAASSGVIGAKDFGVGKGAGMDKTRKGHGRRDFFRKRFVKRSSSTSVSSSGSELEAFDNNGASALKTSSVTDKRQMSITSVGSISEDDPLTSTKGKRRTFGLKIRLGTWKKFSHRRPRKLSHDAEDASEMQTFLPQPANRSAERSVEYHLDHRRVGLRALANSQHLLARISRRRRGLMAEDREESTDQPSSGSQNEPTSKGKSSVWDTREKGVNADSTREGMHLFRFLLNSCQPGTVPDPELLAAMLYLEAPVVARAAVLLECAHFVHLCNRGEWPGWMRVMRTNLRRRTTNREVGGGTALVDIQQSAAQLFFQWGEAVGWRLKEILHQDSQKSVCMFGSFQEEVTRTQMKKDDLEEDFMDEGMSGSTGDPCPYALKMAACQLLAEITTFLRETGQYLPKASQHHHPFVDHTQSNTSELVVDHGGPRQRWSNLVRPTQDGPRSSIVKVTMDVPAGQERKISFTGVDDTESVHSSSTTLAKCRKSQTPSARRSLLRRTYHNTSMRRRGGIHAKRTGELAVTAPPFQRRSMSGESEEDHSGSEGYDMDKEESHEEDYSCNNLPWIDVIVQVANTSNFICEHKGFCHPDCYHRQQRSCLRLIKAVHTVYGAGLDIHYRDDDVEQEQLSSSMASVGRSSCAQAVPVGMTAGHRYRWLDLTQSATNSDSGMLKFLQTQVLNPSQCALTTLVKAATVLVEDTFCDILPVAWELLLDSNQHVAKSAATLMLLSSVKIPEHVTELYVRELHHTDPTQRINAIKRWQILWNSRYHVWPSMEEGACFKIPPPNIDFTQPSPTIGLGGCTVADPPWMAHCTMWDENIAEDGQKRMFAAAATSRTAQQDAHLHQVLLAEEQHLQVARGECHITAVPVLLKAGYEQTLVQHDGDDDAVGNVEERSDHTSLHQTLTPAQPVLPSAISAIAAILIRLTDDEEVNEEGLKVGAVARMVCWSCLVDDPALFLKHFLENLNVRPKQEELVWLLRRLLNAGDHLPQHTSHYLFNQLMGLVMYYVRSPVRGEDDAMAITLSAIYQVVPFVESLYPKDVKPILRKEHCEHAVLLTANVPSTKKVIVHGTDESCIPTQLPVLEDTQFNSILQDCLEFFNIRQDQHDQHFLADKKTNQLRNDQWYVRDYYFFKRQVVPQLKLVKMDPRQAYQIYQKQTFTSKLADLGRLRFMTTLLQSSFPGQVLSHVMFLQSELKSLPSFSRKSLDVPFALFSGKLGKDLYDIDALHKNIWTKMLSGMFLNMPSEFPWDEDISLFLCTITGIFSLHCEDMNISRHCLAALINTAQRFKSVFTTHGYQYILSTILQVYANNQHNVVLCEAIQHIAAERIKTLGSTHACEPPV</sequence>
<dbReference type="GeneID" id="109465102"/>
<evidence type="ECO:0000313" key="6">
    <source>
        <dbReference type="RefSeq" id="XP_019617801.1"/>
    </source>
</evidence>
<feature type="region of interest" description="Disordered" evidence="1">
    <location>
        <begin position="1359"/>
        <end position="1385"/>
    </location>
</feature>
<feature type="compositionally biased region" description="Polar residues" evidence="1">
    <location>
        <begin position="1081"/>
        <end position="1100"/>
    </location>
</feature>
<reference evidence="6" key="1">
    <citation type="submission" date="2025-08" db="UniProtKB">
        <authorList>
            <consortium name="RefSeq"/>
        </authorList>
    </citation>
    <scope>IDENTIFICATION</scope>
    <source>
        <tissue evidence="6">Gonad</tissue>
    </source>
</reference>
<dbReference type="PANTHER" id="PTHR31781">
    <property type="entry name" value="UNC80"/>
    <property type="match status" value="1"/>
</dbReference>
<evidence type="ECO:0000313" key="5">
    <source>
        <dbReference type="Proteomes" id="UP000515135"/>
    </source>
</evidence>
<proteinExistence type="predicted"/>
<organism evidence="5 6">
    <name type="scientific">Branchiostoma belcheri</name>
    <name type="common">Amphioxus</name>
    <dbReference type="NCBI Taxonomy" id="7741"/>
    <lineage>
        <taxon>Eukaryota</taxon>
        <taxon>Metazoa</taxon>
        <taxon>Chordata</taxon>
        <taxon>Cephalochordata</taxon>
        <taxon>Leptocardii</taxon>
        <taxon>Amphioxiformes</taxon>
        <taxon>Branchiostomatidae</taxon>
        <taxon>Branchiostoma</taxon>
    </lineage>
</organism>
<dbReference type="InterPro" id="IPR031542">
    <property type="entry name" value="UNC80_N"/>
</dbReference>
<dbReference type="Pfam" id="PF20262">
    <property type="entry name" value="UNC80_C"/>
    <property type="match status" value="1"/>
</dbReference>
<feature type="compositionally biased region" description="Basic and acidic residues" evidence="1">
    <location>
        <begin position="556"/>
        <end position="567"/>
    </location>
</feature>
<dbReference type="RefSeq" id="XP_019617801.1">
    <property type="nucleotide sequence ID" value="XM_019762242.1"/>
</dbReference>
<evidence type="ECO:0000259" key="3">
    <source>
        <dbReference type="Pfam" id="PF19424"/>
    </source>
</evidence>
<dbReference type="PANTHER" id="PTHR31781:SF1">
    <property type="entry name" value="PROTEIN UNC-80 HOMOLOG"/>
    <property type="match status" value="1"/>
</dbReference>
<feature type="region of interest" description="Disordered" evidence="1">
    <location>
        <begin position="1072"/>
        <end position="1107"/>
    </location>
</feature>
<feature type="region of interest" description="Disordered" evidence="1">
    <location>
        <begin position="1007"/>
        <end position="1039"/>
    </location>
</feature>
<evidence type="ECO:0000259" key="4">
    <source>
        <dbReference type="Pfam" id="PF20262"/>
    </source>
</evidence>
<feature type="compositionally biased region" description="Polar residues" evidence="1">
    <location>
        <begin position="1365"/>
        <end position="1383"/>
    </location>
</feature>
<accession>A0A6P4YKZ4</accession>
<feature type="domain" description="Cation channel complex component UNC80 N-terminal" evidence="2">
    <location>
        <begin position="29"/>
        <end position="212"/>
    </location>
</feature>
<feature type="compositionally biased region" description="Basic and acidic residues" evidence="1">
    <location>
        <begin position="1430"/>
        <end position="1444"/>
    </location>
</feature>
<feature type="domain" description="Protein UNC80 central region" evidence="3">
    <location>
        <begin position="1106"/>
        <end position="1776"/>
    </location>
</feature>
<dbReference type="GO" id="GO:0005261">
    <property type="term" value="F:monoatomic cation channel activity"/>
    <property type="evidence" value="ECO:0007669"/>
    <property type="project" value="TreeGrafter"/>
</dbReference>
<keyword evidence="5" id="KW-1185">Reference proteome</keyword>
<dbReference type="KEGG" id="bbel:109465102"/>
<dbReference type="OrthoDB" id="5584001at2759"/>
<dbReference type="Pfam" id="PF15778">
    <property type="entry name" value="UNC80_N"/>
    <property type="match status" value="1"/>
</dbReference>
<feature type="region of interest" description="Disordered" evidence="1">
    <location>
        <begin position="1408"/>
        <end position="1444"/>
    </location>
</feature>
<gene>
    <name evidence="6" type="primary">LOC109465102</name>
</gene>
<dbReference type="Pfam" id="PF19424">
    <property type="entry name" value="UNC80"/>
    <property type="match status" value="1"/>
</dbReference>
<dbReference type="InterPro" id="IPR045852">
    <property type="entry name" value="UNC80_central"/>
</dbReference>
<feature type="region of interest" description="Disordered" evidence="1">
    <location>
        <begin position="514"/>
        <end position="609"/>
    </location>
</feature>
<evidence type="ECO:0000259" key="2">
    <source>
        <dbReference type="Pfam" id="PF15778"/>
    </source>
</evidence>
<feature type="domain" description="Protein UNC80 C-terminal" evidence="4">
    <location>
        <begin position="1782"/>
        <end position="2216"/>
    </location>
</feature>
<protein>
    <submittedName>
        <fullName evidence="6">Protein unc-80 homolog</fullName>
    </submittedName>
</protein>